<proteinExistence type="predicted"/>
<protein>
    <submittedName>
        <fullName evidence="1">Uncharacterized protein</fullName>
    </submittedName>
</protein>
<evidence type="ECO:0000313" key="1">
    <source>
        <dbReference type="EMBL" id="SVD78746.1"/>
    </source>
</evidence>
<feature type="non-terminal residue" evidence="1">
    <location>
        <position position="1"/>
    </location>
</feature>
<reference evidence="1" key="1">
    <citation type="submission" date="2018-05" db="EMBL/GenBank/DDBJ databases">
        <authorList>
            <person name="Lanie J.A."/>
            <person name="Ng W.-L."/>
            <person name="Kazmierczak K.M."/>
            <person name="Andrzejewski T.M."/>
            <person name="Davidsen T.M."/>
            <person name="Wayne K.J."/>
            <person name="Tettelin H."/>
            <person name="Glass J.I."/>
            <person name="Rusch D."/>
            <person name="Podicherti R."/>
            <person name="Tsui H.-C.T."/>
            <person name="Winkler M.E."/>
        </authorList>
    </citation>
    <scope>NUCLEOTIDE SEQUENCE</scope>
</reference>
<accession>A0A382Y617</accession>
<sequence length="266" mass="29778">QVAGYGGCPYYSYDEFGWYGQSWLVPFNIDPFFSDSKDMKLGSVANGHDVSTGYHHFSALYDDWSRGGSYLFISEPVSGGYLNFSEETLVVNSEHLGVDGYSTSSTLSMNDNGEGVLGLIGILEGVDIVEGTCNPPASYTTCNKTPLFKLTDNWGESWQGDPSANDFYYVPDAVYDDILSSWPTVDVDQCTGEQTEITGFWSWYEFDIRVDMDGNPHIITSMVAESDNYFHFLNGYTGFYHFTIDKDYIENPGSINSITGWNWSYV</sequence>
<feature type="non-terminal residue" evidence="1">
    <location>
        <position position="266"/>
    </location>
</feature>
<gene>
    <name evidence="1" type="ORF">METZ01_LOCUS431600</name>
</gene>
<dbReference type="AlphaFoldDB" id="A0A382Y617"/>
<organism evidence="1">
    <name type="scientific">marine metagenome</name>
    <dbReference type="NCBI Taxonomy" id="408172"/>
    <lineage>
        <taxon>unclassified sequences</taxon>
        <taxon>metagenomes</taxon>
        <taxon>ecological metagenomes</taxon>
    </lineage>
</organism>
<dbReference type="EMBL" id="UINC01173250">
    <property type="protein sequence ID" value="SVD78746.1"/>
    <property type="molecule type" value="Genomic_DNA"/>
</dbReference>
<name>A0A382Y617_9ZZZZ</name>